<evidence type="ECO:0000313" key="1">
    <source>
        <dbReference type="EMBL" id="SVC88248.1"/>
    </source>
</evidence>
<feature type="non-terminal residue" evidence="1">
    <location>
        <position position="38"/>
    </location>
</feature>
<gene>
    <name evidence="1" type="ORF">METZ01_LOCUS341102</name>
</gene>
<accession>A0A382QTM3</accession>
<dbReference type="AlphaFoldDB" id="A0A382QTM3"/>
<dbReference type="EMBL" id="UINC01116479">
    <property type="protein sequence ID" value="SVC88248.1"/>
    <property type="molecule type" value="Genomic_DNA"/>
</dbReference>
<reference evidence="1" key="1">
    <citation type="submission" date="2018-05" db="EMBL/GenBank/DDBJ databases">
        <authorList>
            <person name="Lanie J.A."/>
            <person name="Ng W.-L."/>
            <person name="Kazmierczak K.M."/>
            <person name="Andrzejewski T.M."/>
            <person name="Davidsen T.M."/>
            <person name="Wayne K.J."/>
            <person name="Tettelin H."/>
            <person name="Glass J.I."/>
            <person name="Rusch D."/>
            <person name="Podicherti R."/>
            <person name="Tsui H.-C.T."/>
            <person name="Winkler M.E."/>
        </authorList>
    </citation>
    <scope>NUCLEOTIDE SEQUENCE</scope>
</reference>
<name>A0A382QTM3_9ZZZZ</name>
<feature type="non-terminal residue" evidence="1">
    <location>
        <position position="1"/>
    </location>
</feature>
<organism evidence="1">
    <name type="scientific">marine metagenome</name>
    <dbReference type="NCBI Taxonomy" id="408172"/>
    <lineage>
        <taxon>unclassified sequences</taxon>
        <taxon>metagenomes</taxon>
        <taxon>ecological metagenomes</taxon>
    </lineage>
</organism>
<protein>
    <submittedName>
        <fullName evidence="1">Uncharacterized protein</fullName>
    </submittedName>
</protein>
<sequence length="38" mass="4500">YRLMISTVPTRKWSRTFHLTKKECSSTIPLRGCTDWIS</sequence>
<proteinExistence type="predicted"/>